<dbReference type="Proteomes" id="UP001589865">
    <property type="component" value="Unassembled WGS sequence"/>
</dbReference>
<evidence type="ECO:0000256" key="4">
    <source>
        <dbReference type="ARBA" id="ARBA00023136"/>
    </source>
</evidence>
<dbReference type="InterPro" id="IPR045863">
    <property type="entry name" value="CorA_TM1_TM2"/>
</dbReference>
<keyword evidence="5" id="KW-0175">Coiled coil</keyword>
<evidence type="ECO:0000313" key="7">
    <source>
        <dbReference type="EMBL" id="MFC0406670.1"/>
    </source>
</evidence>
<sequence length="164" mass="17836">MDPPRSLGGWSSVFSFSPPGGPILLLNRRLEPVVQRYVELADFAPDWLDQGGHDVRRAAARLEGLQRSVAALQERGRIAQDQLAALTSEETNQRLMVLSVLTAILLPPTLVTGFFGMNTSGLPGTASASGTWWAVGAMLLAAGLAVLVLVRLELLQWRARQHRK</sequence>
<feature type="transmembrane region" description="Helical" evidence="6">
    <location>
        <begin position="95"/>
        <end position="117"/>
    </location>
</feature>
<evidence type="ECO:0000313" key="8">
    <source>
        <dbReference type="Proteomes" id="UP001589865"/>
    </source>
</evidence>
<organism evidence="7 8">
    <name type="scientific">Roseomonas elaeocarpi</name>
    <dbReference type="NCBI Taxonomy" id="907779"/>
    <lineage>
        <taxon>Bacteria</taxon>
        <taxon>Pseudomonadati</taxon>
        <taxon>Pseudomonadota</taxon>
        <taxon>Alphaproteobacteria</taxon>
        <taxon>Acetobacterales</taxon>
        <taxon>Roseomonadaceae</taxon>
        <taxon>Roseomonas</taxon>
    </lineage>
</organism>
<name>A0ABV6JMH3_9PROT</name>
<proteinExistence type="predicted"/>
<feature type="transmembrane region" description="Helical" evidence="6">
    <location>
        <begin position="132"/>
        <end position="154"/>
    </location>
</feature>
<comment type="subcellular location">
    <subcellularLocation>
        <location evidence="1">Cell membrane</location>
        <topology evidence="1">Multi-pass membrane protein</topology>
    </subcellularLocation>
</comment>
<feature type="coiled-coil region" evidence="5">
    <location>
        <begin position="55"/>
        <end position="89"/>
    </location>
</feature>
<dbReference type="RefSeq" id="WP_377042344.1">
    <property type="nucleotide sequence ID" value="NZ_JBHLUN010000001.1"/>
</dbReference>
<dbReference type="PANTHER" id="PTHR46494:SF3">
    <property type="entry name" value="ZINC TRANSPORT PROTEIN ZNTB"/>
    <property type="match status" value="1"/>
</dbReference>
<dbReference type="SUPFAM" id="SSF144083">
    <property type="entry name" value="Magnesium transport protein CorA, transmembrane region"/>
    <property type="match status" value="1"/>
</dbReference>
<keyword evidence="3 6" id="KW-1133">Transmembrane helix</keyword>
<evidence type="ECO:0000256" key="5">
    <source>
        <dbReference type="SAM" id="Coils"/>
    </source>
</evidence>
<dbReference type="Gene3D" id="1.20.58.340">
    <property type="entry name" value="Magnesium transport protein CorA, transmembrane region"/>
    <property type="match status" value="1"/>
</dbReference>
<dbReference type="Pfam" id="PF01544">
    <property type="entry name" value="CorA"/>
    <property type="match status" value="1"/>
</dbReference>
<comment type="caution">
    <text evidence="7">The sequence shown here is derived from an EMBL/GenBank/DDBJ whole genome shotgun (WGS) entry which is preliminary data.</text>
</comment>
<reference evidence="7 8" key="1">
    <citation type="submission" date="2024-09" db="EMBL/GenBank/DDBJ databases">
        <authorList>
            <person name="Sun Q."/>
            <person name="Mori K."/>
        </authorList>
    </citation>
    <scope>NUCLEOTIDE SEQUENCE [LARGE SCALE GENOMIC DNA]</scope>
    <source>
        <strain evidence="7 8">TBRC 5777</strain>
    </source>
</reference>
<keyword evidence="4 6" id="KW-0472">Membrane</keyword>
<evidence type="ECO:0000256" key="6">
    <source>
        <dbReference type="SAM" id="Phobius"/>
    </source>
</evidence>
<dbReference type="InterPro" id="IPR002523">
    <property type="entry name" value="MgTranspt_CorA/ZnTranspt_ZntB"/>
</dbReference>
<protein>
    <submittedName>
        <fullName evidence="7">CorA family divalent cation transporter</fullName>
    </submittedName>
</protein>
<evidence type="ECO:0000256" key="2">
    <source>
        <dbReference type="ARBA" id="ARBA00022692"/>
    </source>
</evidence>
<gene>
    <name evidence="7" type="ORF">ACFFGY_00320</name>
</gene>
<keyword evidence="8" id="KW-1185">Reference proteome</keyword>
<accession>A0ABV6JMH3</accession>
<evidence type="ECO:0000256" key="3">
    <source>
        <dbReference type="ARBA" id="ARBA00022989"/>
    </source>
</evidence>
<keyword evidence="2 6" id="KW-0812">Transmembrane</keyword>
<evidence type="ECO:0000256" key="1">
    <source>
        <dbReference type="ARBA" id="ARBA00004651"/>
    </source>
</evidence>
<dbReference type="EMBL" id="JBHLUN010000001">
    <property type="protein sequence ID" value="MFC0406670.1"/>
    <property type="molecule type" value="Genomic_DNA"/>
</dbReference>
<dbReference type="PANTHER" id="PTHR46494">
    <property type="entry name" value="CORA FAMILY METAL ION TRANSPORTER (EUROFUNG)"/>
    <property type="match status" value="1"/>
</dbReference>